<feature type="domain" description="Oxidoreductase-like" evidence="1">
    <location>
        <begin position="47"/>
        <end position="83"/>
    </location>
</feature>
<dbReference type="Proteomes" id="UP000785679">
    <property type="component" value="Unassembled WGS sequence"/>
</dbReference>
<protein>
    <recommendedName>
        <fullName evidence="1">Oxidoreductase-like domain-containing protein</fullName>
    </recommendedName>
</protein>
<evidence type="ECO:0000313" key="2">
    <source>
        <dbReference type="EMBL" id="TNV71780.1"/>
    </source>
</evidence>
<organism evidence="2 3">
    <name type="scientific">Halteria grandinella</name>
    <dbReference type="NCBI Taxonomy" id="5974"/>
    <lineage>
        <taxon>Eukaryota</taxon>
        <taxon>Sar</taxon>
        <taxon>Alveolata</taxon>
        <taxon>Ciliophora</taxon>
        <taxon>Intramacronucleata</taxon>
        <taxon>Spirotrichea</taxon>
        <taxon>Stichotrichia</taxon>
        <taxon>Sporadotrichida</taxon>
        <taxon>Halteriidae</taxon>
        <taxon>Halteria</taxon>
    </lineage>
</organism>
<dbReference type="AlphaFoldDB" id="A0A8J8SV25"/>
<evidence type="ECO:0000259" key="1">
    <source>
        <dbReference type="Pfam" id="PF09791"/>
    </source>
</evidence>
<dbReference type="InterPro" id="IPR039251">
    <property type="entry name" value="OXLD1"/>
</dbReference>
<gene>
    <name evidence="2" type="ORF">FGO68_gene13514</name>
</gene>
<keyword evidence="3" id="KW-1185">Reference proteome</keyword>
<dbReference type="EMBL" id="RRYP01027685">
    <property type="protein sequence ID" value="TNV71780.1"/>
    <property type="molecule type" value="Genomic_DNA"/>
</dbReference>
<comment type="caution">
    <text evidence="2">The sequence shown here is derived from an EMBL/GenBank/DDBJ whole genome shotgun (WGS) entry which is preliminary data.</text>
</comment>
<proteinExistence type="predicted"/>
<dbReference type="PANTHER" id="PTHR21193">
    <property type="entry name" value="OXIDOREDUCTASE-LIKE DOMAIN-CONTAINING PROTEIN 1"/>
    <property type="match status" value="1"/>
</dbReference>
<dbReference type="OrthoDB" id="20314at2759"/>
<reference evidence="2" key="1">
    <citation type="submission" date="2019-06" db="EMBL/GenBank/DDBJ databases">
        <authorList>
            <person name="Zheng W."/>
        </authorList>
    </citation>
    <scope>NUCLEOTIDE SEQUENCE</scope>
    <source>
        <strain evidence="2">QDHG01</strain>
    </source>
</reference>
<dbReference type="PANTHER" id="PTHR21193:SF3">
    <property type="entry name" value="OXIDOREDUCTASE-LIKE DOMAIN-CONTAINING PROTEIN 1"/>
    <property type="match status" value="1"/>
</dbReference>
<accession>A0A8J8SV25</accession>
<dbReference type="InterPro" id="IPR019180">
    <property type="entry name" value="Oxidoreductase-like_N"/>
</dbReference>
<sequence length="96" mass="11232">MIEEQKHQNEKPNHIQAELTQLSTKPTKQQRLKDIEDLLNAHLKRGEPKEPTPDECCGNGCSPCVWDTYYSKLDVYMDKRDQLESKKVEIEEEESD</sequence>
<dbReference type="Pfam" id="PF09791">
    <property type="entry name" value="Oxidored-like"/>
    <property type="match status" value="1"/>
</dbReference>
<name>A0A8J8SV25_HALGN</name>
<evidence type="ECO:0000313" key="3">
    <source>
        <dbReference type="Proteomes" id="UP000785679"/>
    </source>
</evidence>